<comment type="caution">
    <text evidence="2">The sequence shown here is derived from an EMBL/GenBank/DDBJ whole genome shotgun (WGS) entry which is preliminary data.</text>
</comment>
<dbReference type="Proteomes" id="UP001342314">
    <property type="component" value="Unassembled WGS sequence"/>
</dbReference>
<feature type="compositionally biased region" description="Low complexity" evidence="1">
    <location>
        <begin position="1"/>
        <end position="16"/>
    </location>
</feature>
<keyword evidence="3" id="KW-1185">Reference proteome</keyword>
<feature type="region of interest" description="Disordered" evidence="1">
    <location>
        <begin position="70"/>
        <end position="108"/>
    </location>
</feature>
<evidence type="ECO:0000313" key="3">
    <source>
        <dbReference type="Proteomes" id="UP001342314"/>
    </source>
</evidence>
<dbReference type="EMBL" id="BQKY01000008">
    <property type="protein sequence ID" value="GJN91174.1"/>
    <property type="molecule type" value="Genomic_DNA"/>
</dbReference>
<reference evidence="2 3" key="1">
    <citation type="submission" date="2021-12" db="EMBL/GenBank/DDBJ databases">
        <title>High titer production of polyol ester of fatty acids by Rhodotorula paludigena BS15 towards product separation-free biomass refinery.</title>
        <authorList>
            <person name="Mano J."/>
            <person name="Ono H."/>
            <person name="Tanaka T."/>
            <person name="Naito K."/>
            <person name="Sushida H."/>
            <person name="Ike M."/>
            <person name="Tokuyasu K."/>
            <person name="Kitaoka M."/>
        </authorList>
    </citation>
    <scope>NUCLEOTIDE SEQUENCE [LARGE SCALE GENOMIC DNA]</scope>
    <source>
        <strain evidence="2 3">BS15</strain>
    </source>
</reference>
<evidence type="ECO:0000313" key="2">
    <source>
        <dbReference type="EMBL" id="GJN91174.1"/>
    </source>
</evidence>
<name>A0AAV5GPJ6_9BASI</name>
<accession>A0AAV5GPJ6</accession>
<feature type="region of interest" description="Disordered" evidence="1">
    <location>
        <begin position="1"/>
        <end position="30"/>
    </location>
</feature>
<dbReference type="AlphaFoldDB" id="A0AAV5GPJ6"/>
<protein>
    <submittedName>
        <fullName evidence="2">Uncharacterized protein</fullName>
    </submittedName>
</protein>
<sequence length="405" mass="46775">MSDYLSDSDSSSDAQSIVEMPLPYDPADYPEYILRRPTEEELEAMEDAREPALCDPLRRGLTLAWDGPNRHPESLPLADYPPATTPDPSPHSPRPLVQQLVAPDSPAHGGQGWSLRLVEAVQAGAEKWSQVWRCKIVDGSGKMLSETVILKLYQQSLFPLPNLEASSPEYDGWNWYPASHLEKREAEAYSLLKVYQGRDLPVCYGFHRFRAPCGEEVVGVVLEDLLDITETLPDLAIREDYNKRFDMVTLDKLMTACFDVQYRLQNRKIQRTATSVSNILVVSQSWPADPRTIIVGFSKCRHADLDRETSELFAARYHLQKRYVPLRPYWPREYDQSCLFAFFGHLVTDSPVGAKDWEEMEKRRKKLPYIGPVHGWWRREEWEEEVEQWERERALMREGERAEST</sequence>
<proteinExistence type="predicted"/>
<feature type="compositionally biased region" description="Pro residues" evidence="1">
    <location>
        <begin position="83"/>
        <end position="93"/>
    </location>
</feature>
<gene>
    <name evidence="2" type="ORF">Rhopal_004192-T1</name>
</gene>
<organism evidence="2 3">
    <name type="scientific">Rhodotorula paludigena</name>
    <dbReference type="NCBI Taxonomy" id="86838"/>
    <lineage>
        <taxon>Eukaryota</taxon>
        <taxon>Fungi</taxon>
        <taxon>Dikarya</taxon>
        <taxon>Basidiomycota</taxon>
        <taxon>Pucciniomycotina</taxon>
        <taxon>Microbotryomycetes</taxon>
        <taxon>Sporidiobolales</taxon>
        <taxon>Sporidiobolaceae</taxon>
        <taxon>Rhodotorula</taxon>
    </lineage>
</organism>
<evidence type="ECO:0000256" key="1">
    <source>
        <dbReference type="SAM" id="MobiDB-lite"/>
    </source>
</evidence>